<dbReference type="Pfam" id="PF21671">
    <property type="entry name" value="CPL1-like"/>
    <property type="match status" value="1"/>
</dbReference>
<dbReference type="AlphaFoldDB" id="A0A9Q3IW09"/>
<proteinExistence type="predicted"/>
<dbReference type="Proteomes" id="UP000765509">
    <property type="component" value="Unassembled WGS sequence"/>
</dbReference>
<evidence type="ECO:0000313" key="2">
    <source>
        <dbReference type="EMBL" id="MBW0550967.1"/>
    </source>
</evidence>
<dbReference type="InterPro" id="IPR038955">
    <property type="entry name" value="PriA/CPL1_fungi"/>
</dbReference>
<name>A0A9Q3IW09_9BASI</name>
<dbReference type="EMBL" id="AVOT02056667">
    <property type="protein sequence ID" value="MBW0550967.1"/>
    <property type="molecule type" value="Genomic_DNA"/>
</dbReference>
<gene>
    <name evidence="2" type="ORF">O181_090682</name>
</gene>
<sequence length="295" mass="31060">MASICLTTITPKSLHSTRGPKAALSIQPREQDSASGYPKLEEIPKATVTRENKTLASRSILGILEGATRVQVEICLDLSVTILGNKILNAVAVANLDLAIQRNGITLQQLAIIQANLASKLQATAQAATTSWACESSCYSNFCRNYSFNSASRVCTLTPKQLTTTSSLLANIISELSLDGSASSDYCSLCPGRCATSPTALSRLRKRSQITLGFCPTGLDACPISSLKPSAGYECINTKEELESCGGCATTGDGMNCNTLLGVKSAGCSAGQCLAFDCEAGFQLTDQNTCVLRSF</sequence>
<feature type="domain" description="Protein CPL1-like" evidence="1">
    <location>
        <begin position="233"/>
        <end position="291"/>
    </location>
</feature>
<dbReference type="PANTHER" id="PTHR35192:SF2">
    <property type="entry name" value="APPLE DOMAIN-CONTAINING PROTEIN"/>
    <property type="match status" value="1"/>
</dbReference>
<evidence type="ECO:0000313" key="3">
    <source>
        <dbReference type="Proteomes" id="UP000765509"/>
    </source>
</evidence>
<reference evidence="2" key="1">
    <citation type="submission" date="2021-03" db="EMBL/GenBank/DDBJ databases">
        <title>Draft genome sequence of rust myrtle Austropuccinia psidii MF-1, a brazilian biotype.</title>
        <authorList>
            <person name="Quecine M.C."/>
            <person name="Pachon D.M.R."/>
            <person name="Bonatelli M.L."/>
            <person name="Correr F.H."/>
            <person name="Franceschini L.M."/>
            <person name="Leite T.F."/>
            <person name="Margarido G.R.A."/>
            <person name="Almeida C.A."/>
            <person name="Ferrarezi J.A."/>
            <person name="Labate C.A."/>
        </authorList>
    </citation>
    <scope>NUCLEOTIDE SEQUENCE</scope>
    <source>
        <strain evidence="2">MF-1</strain>
    </source>
</reference>
<accession>A0A9Q3IW09</accession>
<evidence type="ECO:0000259" key="1">
    <source>
        <dbReference type="Pfam" id="PF21671"/>
    </source>
</evidence>
<dbReference type="InterPro" id="IPR048661">
    <property type="entry name" value="CPL1-like"/>
</dbReference>
<protein>
    <recommendedName>
        <fullName evidence="1">Protein CPL1-like domain-containing protein</fullName>
    </recommendedName>
</protein>
<dbReference type="OrthoDB" id="439917at2759"/>
<keyword evidence="3" id="KW-1185">Reference proteome</keyword>
<comment type="caution">
    <text evidence="2">The sequence shown here is derived from an EMBL/GenBank/DDBJ whole genome shotgun (WGS) entry which is preliminary data.</text>
</comment>
<dbReference type="PANTHER" id="PTHR35192">
    <property type="entry name" value="PROTEIN, PUTATIVE-RELATED"/>
    <property type="match status" value="1"/>
</dbReference>
<organism evidence="2 3">
    <name type="scientific">Austropuccinia psidii MF-1</name>
    <dbReference type="NCBI Taxonomy" id="1389203"/>
    <lineage>
        <taxon>Eukaryota</taxon>
        <taxon>Fungi</taxon>
        <taxon>Dikarya</taxon>
        <taxon>Basidiomycota</taxon>
        <taxon>Pucciniomycotina</taxon>
        <taxon>Pucciniomycetes</taxon>
        <taxon>Pucciniales</taxon>
        <taxon>Sphaerophragmiaceae</taxon>
        <taxon>Austropuccinia</taxon>
    </lineage>
</organism>